<reference evidence="2" key="1">
    <citation type="submission" date="2023-06" db="EMBL/GenBank/DDBJ databases">
        <title>Multi-omics analyses reveal the molecular pathogenesis toolkit of Lasiodiplodia hormozganensis, a cross-kingdom pathogen.</title>
        <authorList>
            <person name="Felix C."/>
            <person name="Meneses R."/>
            <person name="Goncalves M.F.M."/>
            <person name="Tilleman L."/>
            <person name="Duarte A.S."/>
            <person name="Jorrin-Novo J.V."/>
            <person name="Van De Peer Y."/>
            <person name="Deforce D."/>
            <person name="Van Nieuwerburgh F."/>
            <person name="Esteves A.C."/>
            <person name="Alves A."/>
        </authorList>
    </citation>
    <scope>NUCLEOTIDE SEQUENCE</scope>
    <source>
        <strain evidence="2">CBS 339.90</strain>
    </source>
</reference>
<keyword evidence="3" id="KW-1185">Reference proteome</keyword>
<name>A0AA39WHJ4_9PEZI</name>
<evidence type="ECO:0008006" key="4">
    <source>
        <dbReference type="Google" id="ProtNLM"/>
    </source>
</evidence>
<dbReference type="Proteomes" id="UP001175001">
    <property type="component" value="Unassembled WGS sequence"/>
</dbReference>
<evidence type="ECO:0000313" key="3">
    <source>
        <dbReference type="Proteomes" id="UP001175001"/>
    </source>
</evidence>
<organism evidence="2 3">
    <name type="scientific">Lasiodiplodia hormozganensis</name>
    <dbReference type="NCBI Taxonomy" id="869390"/>
    <lineage>
        <taxon>Eukaryota</taxon>
        <taxon>Fungi</taxon>
        <taxon>Dikarya</taxon>
        <taxon>Ascomycota</taxon>
        <taxon>Pezizomycotina</taxon>
        <taxon>Dothideomycetes</taxon>
        <taxon>Dothideomycetes incertae sedis</taxon>
        <taxon>Botryosphaeriales</taxon>
        <taxon>Botryosphaeriaceae</taxon>
        <taxon>Lasiodiplodia</taxon>
    </lineage>
</organism>
<proteinExistence type="predicted"/>
<protein>
    <recommendedName>
        <fullName evidence="4">Fork-head domain-containing protein</fullName>
    </recommendedName>
</protein>
<comment type="caution">
    <text evidence="2">The sequence shown here is derived from an EMBL/GenBank/DDBJ whole genome shotgun (WGS) entry which is preliminary data.</text>
</comment>
<evidence type="ECO:0000256" key="1">
    <source>
        <dbReference type="SAM" id="MobiDB-lite"/>
    </source>
</evidence>
<evidence type="ECO:0000313" key="2">
    <source>
        <dbReference type="EMBL" id="KAK0615520.1"/>
    </source>
</evidence>
<dbReference type="AlphaFoldDB" id="A0AA39WHJ4"/>
<accession>A0AA39WHJ4</accession>
<gene>
    <name evidence="2" type="ORF">DIS24_g11731</name>
</gene>
<sequence>MSSPSGQWPSSEHPYLLISAGGQVQVVIPAHLLVDQGPQAVLDELMAKYPPSPPQQQQQNDLFTNEELDAMADWASSPAAPFPLDDEQFTSSSPPAPAAPAPAPALAPATPTPAPALAPPAPRQPAPRRGRGNKTTPPGFPGYRWVAQTVALQASPRRPQVQLGHIYAFMEKAWPEHFRSSGAGAGGAWKSGAWKSGVRHAVLKHFKRVSAPGGEKGVWYEPDPDNVMTAEARRIVRAAGGGCGVGGGGEN</sequence>
<feature type="compositionally biased region" description="Pro residues" evidence="1">
    <location>
        <begin position="94"/>
        <end position="125"/>
    </location>
</feature>
<dbReference type="EMBL" id="JAUJDW010000187">
    <property type="protein sequence ID" value="KAK0615520.1"/>
    <property type="molecule type" value="Genomic_DNA"/>
</dbReference>
<feature type="region of interest" description="Disordered" evidence="1">
    <location>
        <begin position="47"/>
        <end position="142"/>
    </location>
</feature>